<evidence type="ECO:0000313" key="3">
    <source>
        <dbReference type="Proteomes" id="UP000799118"/>
    </source>
</evidence>
<sequence>MPSTANKAPNSSPLPAHFNPFTTHPFTNYSPPSLSSYQPSQPAYHPQPHPSTYPTHPSPTRATAPPKPIFVPFRQGAATPDLDDILKKKPQSTTTTSKKG</sequence>
<dbReference type="AlphaFoldDB" id="A0A6A4I8A0"/>
<accession>A0A6A4I8A0</accession>
<feature type="region of interest" description="Disordered" evidence="1">
    <location>
        <begin position="1"/>
        <end position="100"/>
    </location>
</feature>
<protein>
    <submittedName>
        <fullName evidence="2">Uncharacterized protein</fullName>
    </submittedName>
</protein>
<dbReference type="Proteomes" id="UP000799118">
    <property type="component" value="Unassembled WGS sequence"/>
</dbReference>
<dbReference type="EMBL" id="ML769404">
    <property type="protein sequence ID" value="KAE9406190.1"/>
    <property type="molecule type" value="Genomic_DNA"/>
</dbReference>
<gene>
    <name evidence="2" type="ORF">BT96DRAFT_285100</name>
</gene>
<feature type="compositionally biased region" description="Polar residues" evidence="1">
    <location>
        <begin position="1"/>
        <end position="13"/>
    </location>
</feature>
<feature type="compositionally biased region" description="Low complexity" evidence="1">
    <location>
        <begin position="91"/>
        <end position="100"/>
    </location>
</feature>
<feature type="compositionally biased region" description="Low complexity" evidence="1">
    <location>
        <begin position="29"/>
        <end position="44"/>
    </location>
</feature>
<name>A0A6A4I8A0_9AGAR</name>
<evidence type="ECO:0000256" key="1">
    <source>
        <dbReference type="SAM" id="MobiDB-lite"/>
    </source>
</evidence>
<evidence type="ECO:0000313" key="2">
    <source>
        <dbReference type="EMBL" id="KAE9406190.1"/>
    </source>
</evidence>
<organism evidence="2 3">
    <name type="scientific">Gymnopus androsaceus JB14</name>
    <dbReference type="NCBI Taxonomy" id="1447944"/>
    <lineage>
        <taxon>Eukaryota</taxon>
        <taxon>Fungi</taxon>
        <taxon>Dikarya</taxon>
        <taxon>Basidiomycota</taxon>
        <taxon>Agaricomycotina</taxon>
        <taxon>Agaricomycetes</taxon>
        <taxon>Agaricomycetidae</taxon>
        <taxon>Agaricales</taxon>
        <taxon>Marasmiineae</taxon>
        <taxon>Omphalotaceae</taxon>
        <taxon>Gymnopus</taxon>
    </lineage>
</organism>
<keyword evidence="3" id="KW-1185">Reference proteome</keyword>
<proteinExistence type="predicted"/>
<reference evidence="2" key="1">
    <citation type="journal article" date="2019" name="Environ. Microbiol.">
        <title>Fungal ecological strategies reflected in gene transcription - a case study of two litter decomposers.</title>
        <authorList>
            <person name="Barbi F."/>
            <person name="Kohler A."/>
            <person name="Barry K."/>
            <person name="Baskaran P."/>
            <person name="Daum C."/>
            <person name="Fauchery L."/>
            <person name="Ihrmark K."/>
            <person name="Kuo A."/>
            <person name="LaButti K."/>
            <person name="Lipzen A."/>
            <person name="Morin E."/>
            <person name="Grigoriev I.V."/>
            <person name="Henrissat B."/>
            <person name="Lindahl B."/>
            <person name="Martin F."/>
        </authorList>
    </citation>
    <scope>NUCLEOTIDE SEQUENCE</scope>
    <source>
        <strain evidence="2">JB14</strain>
    </source>
</reference>